<dbReference type="EMBL" id="UAVR01000023">
    <property type="protein sequence ID" value="SQA92410.1"/>
    <property type="molecule type" value="Genomic_DNA"/>
</dbReference>
<dbReference type="RefSeq" id="WP_079464560.1">
    <property type="nucleotide sequence ID" value="NZ_FUZE01000003.1"/>
</dbReference>
<reference evidence="1 3" key="1">
    <citation type="submission" date="2017-02" db="EMBL/GenBank/DDBJ databases">
        <authorList>
            <person name="Varghese N."/>
            <person name="Submissions S."/>
        </authorList>
    </citation>
    <scope>NUCLEOTIDE SEQUENCE [LARGE SCALE GENOMIC DNA]</scope>
    <source>
        <strain evidence="1 3">DSM 16775</strain>
    </source>
</reference>
<evidence type="ECO:0000313" key="2">
    <source>
        <dbReference type="EMBL" id="SQA92410.1"/>
    </source>
</evidence>
<accession>A0AAX2IRZ3</accession>
<name>A0AAX2IRZ3_9FLAO</name>
<protein>
    <recommendedName>
        <fullName evidence="5">GLPGLI family protein</fullName>
    </recommendedName>
</protein>
<evidence type="ECO:0000313" key="4">
    <source>
        <dbReference type="Proteomes" id="UP000251937"/>
    </source>
</evidence>
<dbReference type="Proteomes" id="UP000251937">
    <property type="component" value="Unassembled WGS sequence"/>
</dbReference>
<gene>
    <name evidence="2" type="ORF">NCTC11212_04064</name>
    <name evidence="1" type="ORF">SAMN05421800_103331</name>
</gene>
<comment type="caution">
    <text evidence="2">The sequence shown here is derived from an EMBL/GenBank/DDBJ whole genome shotgun (WGS) entry which is preliminary data.</text>
</comment>
<reference evidence="2 4" key="2">
    <citation type="submission" date="2018-06" db="EMBL/GenBank/DDBJ databases">
        <authorList>
            <consortium name="Pathogen Informatics"/>
            <person name="Doyle S."/>
        </authorList>
    </citation>
    <scope>NUCLEOTIDE SEQUENCE [LARGE SCALE GENOMIC DNA]</scope>
    <source>
        <strain evidence="2 4">NCTC11212</strain>
    </source>
</reference>
<dbReference type="EMBL" id="FUZE01000003">
    <property type="protein sequence ID" value="SKB57573.1"/>
    <property type="molecule type" value="Genomic_DNA"/>
</dbReference>
<evidence type="ECO:0000313" key="1">
    <source>
        <dbReference type="EMBL" id="SKB57573.1"/>
    </source>
</evidence>
<evidence type="ECO:0000313" key="3">
    <source>
        <dbReference type="Proteomes" id="UP000190669"/>
    </source>
</evidence>
<sequence>MSIIRITEGTHTTEIEGSWTVFTDKFNAHAGQISHFTSDVATNFGIPDAAPKVSDDAFIPIITPMNDENTLFKSYEIVINEKEKWDFSELIDENFRSQKSHEIKFTSESQIARIKFKAEKGSSNANDGDGGNLKIWYFSDEGNGSSFEYKIIENIKYGDTFFIDWDKRKNIFQLQFYADDNDWYFDGDVKNVYCGAVKLKGSKVGRRLTKNIEKLGKIPIGYISPPLFENPQLSFNVANKYQNCLGMCFAVSMKRVEKAYLDQWNISDAITVSVNSSDIDHPISIQSDQVISV</sequence>
<evidence type="ECO:0008006" key="5">
    <source>
        <dbReference type="Google" id="ProtNLM"/>
    </source>
</evidence>
<dbReference type="Proteomes" id="UP000190669">
    <property type="component" value="Unassembled WGS sequence"/>
</dbReference>
<keyword evidence="3" id="KW-1185">Reference proteome</keyword>
<proteinExistence type="predicted"/>
<organism evidence="2 4">
    <name type="scientific">Chryseobacterium balustinum</name>
    <dbReference type="NCBI Taxonomy" id="246"/>
    <lineage>
        <taxon>Bacteria</taxon>
        <taxon>Pseudomonadati</taxon>
        <taxon>Bacteroidota</taxon>
        <taxon>Flavobacteriia</taxon>
        <taxon>Flavobacteriales</taxon>
        <taxon>Weeksellaceae</taxon>
        <taxon>Chryseobacterium group</taxon>
        <taxon>Chryseobacterium</taxon>
    </lineage>
</organism>
<dbReference type="AlphaFoldDB" id="A0AAX2IRZ3"/>